<name>A0A9D1S823_9FIRM</name>
<evidence type="ECO:0000256" key="1">
    <source>
        <dbReference type="SAM" id="Coils"/>
    </source>
</evidence>
<dbReference type="AlphaFoldDB" id="A0A9D1S823"/>
<feature type="domain" description="Zinc-ribbon" evidence="2">
    <location>
        <begin position="97"/>
        <end position="118"/>
    </location>
</feature>
<proteinExistence type="predicted"/>
<accession>A0A9D1S823</accession>
<dbReference type="Pfam" id="PF13240">
    <property type="entry name" value="Zn_Ribbon_1"/>
    <property type="match status" value="1"/>
</dbReference>
<evidence type="ECO:0000313" key="4">
    <source>
        <dbReference type="Proteomes" id="UP000824118"/>
    </source>
</evidence>
<reference evidence="3" key="1">
    <citation type="submission" date="2020-10" db="EMBL/GenBank/DDBJ databases">
        <authorList>
            <person name="Gilroy R."/>
        </authorList>
    </citation>
    <scope>NUCLEOTIDE SEQUENCE</scope>
    <source>
        <strain evidence="3">ChiGjej1B1-1684</strain>
    </source>
</reference>
<dbReference type="InterPro" id="IPR026870">
    <property type="entry name" value="Zinc_ribbon_dom"/>
</dbReference>
<evidence type="ECO:0000259" key="2">
    <source>
        <dbReference type="Pfam" id="PF13240"/>
    </source>
</evidence>
<dbReference type="Proteomes" id="UP000824118">
    <property type="component" value="Unassembled WGS sequence"/>
</dbReference>
<feature type="coiled-coil region" evidence="1">
    <location>
        <begin position="67"/>
        <end position="94"/>
    </location>
</feature>
<evidence type="ECO:0000313" key="3">
    <source>
        <dbReference type="EMBL" id="HIU50734.1"/>
    </source>
</evidence>
<sequence length="124" mass="13704">MSILDDVMVNAKAAIDDFGKKATDIADSSVLAISANNIKNEIEKKYTELGRIYYNEVKSGSLDLDDLEDLTGEIDILMEQLHAVQAKRASMRNRKICPKCKNAVPKDSSFCNKCGASLEEESED</sequence>
<comment type="caution">
    <text evidence="3">The sequence shown here is derived from an EMBL/GenBank/DDBJ whole genome shotgun (WGS) entry which is preliminary data.</text>
</comment>
<organism evidence="3 4">
    <name type="scientific">Candidatus Limousia pullorum</name>
    <dbReference type="NCBI Taxonomy" id="2840860"/>
    <lineage>
        <taxon>Bacteria</taxon>
        <taxon>Bacillati</taxon>
        <taxon>Bacillota</taxon>
        <taxon>Clostridia</taxon>
        <taxon>Eubacteriales</taxon>
        <taxon>Oscillospiraceae</taxon>
        <taxon>Oscillospiraceae incertae sedis</taxon>
        <taxon>Candidatus Limousia</taxon>
    </lineage>
</organism>
<keyword evidence="1" id="KW-0175">Coiled coil</keyword>
<reference evidence="3" key="2">
    <citation type="journal article" date="2021" name="PeerJ">
        <title>Extensive microbial diversity within the chicken gut microbiome revealed by metagenomics and culture.</title>
        <authorList>
            <person name="Gilroy R."/>
            <person name="Ravi A."/>
            <person name="Getino M."/>
            <person name="Pursley I."/>
            <person name="Horton D.L."/>
            <person name="Alikhan N.F."/>
            <person name="Baker D."/>
            <person name="Gharbi K."/>
            <person name="Hall N."/>
            <person name="Watson M."/>
            <person name="Adriaenssens E.M."/>
            <person name="Foster-Nyarko E."/>
            <person name="Jarju S."/>
            <person name="Secka A."/>
            <person name="Antonio M."/>
            <person name="Oren A."/>
            <person name="Chaudhuri R.R."/>
            <person name="La Ragione R."/>
            <person name="Hildebrand F."/>
            <person name="Pallen M.J."/>
        </authorList>
    </citation>
    <scope>NUCLEOTIDE SEQUENCE</scope>
    <source>
        <strain evidence="3">ChiGjej1B1-1684</strain>
    </source>
</reference>
<protein>
    <recommendedName>
        <fullName evidence="2">Zinc-ribbon domain-containing protein</fullName>
    </recommendedName>
</protein>
<gene>
    <name evidence="3" type="ORF">IAD22_06955</name>
</gene>
<dbReference type="EMBL" id="DVNG01000104">
    <property type="protein sequence ID" value="HIU50734.1"/>
    <property type="molecule type" value="Genomic_DNA"/>
</dbReference>